<evidence type="ECO:0000256" key="2">
    <source>
        <dbReference type="ARBA" id="ARBA00023015"/>
    </source>
</evidence>
<dbReference type="AlphaFoldDB" id="A0A1U9KLY8"/>
<dbReference type="Pfam" id="PF03466">
    <property type="entry name" value="LysR_substrate"/>
    <property type="match status" value="1"/>
</dbReference>
<keyword evidence="4" id="KW-0804">Transcription</keyword>
<keyword evidence="2" id="KW-0805">Transcription regulation</keyword>
<dbReference type="FunFam" id="1.10.10.10:FF:000001">
    <property type="entry name" value="LysR family transcriptional regulator"/>
    <property type="match status" value="1"/>
</dbReference>
<keyword evidence="6" id="KW-1185">Reference proteome</keyword>
<dbReference type="CDD" id="cd08474">
    <property type="entry name" value="PBP2_CrgA_like_5"/>
    <property type="match status" value="1"/>
</dbReference>
<dbReference type="GO" id="GO:0003700">
    <property type="term" value="F:DNA-binding transcription factor activity"/>
    <property type="evidence" value="ECO:0007669"/>
    <property type="project" value="InterPro"/>
</dbReference>
<organism evidence="5 6">
    <name type="scientific">Neoasaia chiangmaiensis</name>
    <dbReference type="NCBI Taxonomy" id="320497"/>
    <lineage>
        <taxon>Bacteria</taxon>
        <taxon>Pseudomonadati</taxon>
        <taxon>Pseudomonadota</taxon>
        <taxon>Alphaproteobacteria</taxon>
        <taxon>Acetobacterales</taxon>
        <taxon>Acetobacteraceae</taxon>
        <taxon>Neoasaia</taxon>
    </lineage>
</organism>
<dbReference type="RefSeq" id="WP_077805733.1">
    <property type="nucleotide sequence ID" value="NZ_BJXS01000010.1"/>
</dbReference>
<proteinExistence type="inferred from homology"/>
<dbReference type="InterPro" id="IPR005119">
    <property type="entry name" value="LysR_subst-bd"/>
</dbReference>
<dbReference type="PANTHER" id="PTHR30537">
    <property type="entry name" value="HTH-TYPE TRANSCRIPTIONAL REGULATOR"/>
    <property type="match status" value="1"/>
</dbReference>
<dbReference type="PANTHER" id="PTHR30537:SF5">
    <property type="entry name" value="HTH-TYPE TRANSCRIPTIONAL ACTIVATOR TTDR-RELATED"/>
    <property type="match status" value="1"/>
</dbReference>
<dbReference type="KEGG" id="nch:A0U93_01020"/>
<evidence type="ECO:0000313" key="6">
    <source>
        <dbReference type="Proteomes" id="UP000188604"/>
    </source>
</evidence>
<dbReference type="EMBL" id="CP014691">
    <property type="protein sequence ID" value="AQS86768.1"/>
    <property type="molecule type" value="Genomic_DNA"/>
</dbReference>
<evidence type="ECO:0000256" key="3">
    <source>
        <dbReference type="ARBA" id="ARBA00023125"/>
    </source>
</evidence>
<evidence type="ECO:0000313" key="5">
    <source>
        <dbReference type="EMBL" id="AQS86768.1"/>
    </source>
</evidence>
<dbReference type="InterPro" id="IPR036390">
    <property type="entry name" value="WH_DNA-bd_sf"/>
</dbReference>
<reference evidence="5 6" key="1">
    <citation type="submission" date="2016-03" db="EMBL/GenBank/DDBJ databases">
        <title>Acetic acid bacteria sequencing.</title>
        <authorList>
            <person name="Brandt J."/>
            <person name="Jakob F."/>
            <person name="Vogel R.F."/>
        </authorList>
    </citation>
    <scope>NUCLEOTIDE SEQUENCE [LARGE SCALE GENOMIC DNA]</scope>
    <source>
        <strain evidence="5 6">NBRC 101099</strain>
    </source>
</reference>
<dbReference type="GO" id="GO:0003677">
    <property type="term" value="F:DNA binding"/>
    <property type="evidence" value="ECO:0007669"/>
    <property type="project" value="UniProtKB-KW"/>
</dbReference>
<dbReference type="InterPro" id="IPR058163">
    <property type="entry name" value="LysR-type_TF_proteobact-type"/>
</dbReference>
<dbReference type="InterPro" id="IPR000847">
    <property type="entry name" value="LysR_HTH_N"/>
</dbReference>
<protein>
    <submittedName>
        <fullName evidence="5">LysR family transcriptional regulator</fullName>
    </submittedName>
</protein>
<name>A0A1U9KLY8_9PROT</name>
<comment type="similarity">
    <text evidence="1">Belongs to the LysR transcriptional regulatory family.</text>
</comment>
<dbReference type="STRING" id="320497.A0U93_01020"/>
<sequence>MSVEMQDLSVFMAVVRAGGFREAARRTNVSASSVSEAVRRLEAQLGVRLLNRNTRSVHPTEAGSRLADRLAPAFDEVGAAIAAVSDFRDRPAGTLRINVPGGAARLILPEIVPAFLKAYPDITMEVIVEDGFVDMLAAGCDAGIRYDEALEQDMIAVPIGPRWQRFATAAAPSYLAARGWPEHPLDLQRHACLRGRFSSGTMPAWEFERAGQILRVEPTGPLMVRLGAAVDLAISAAVEGLGIIHLYEEWLRPHLESGALVPVLKPWWQTFSGPYLYYPSRRHMPPPLRAFVAFIRTRR</sequence>
<evidence type="ECO:0000256" key="1">
    <source>
        <dbReference type="ARBA" id="ARBA00009437"/>
    </source>
</evidence>
<dbReference type="Gene3D" id="3.40.190.290">
    <property type="match status" value="1"/>
</dbReference>
<dbReference type="PROSITE" id="PS50931">
    <property type="entry name" value="HTH_LYSR"/>
    <property type="match status" value="1"/>
</dbReference>
<dbReference type="Pfam" id="PF00126">
    <property type="entry name" value="HTH_1"/>
    <property type="match status" value="1"/>
</dbReference>
<evidence type="ECO:0000256" key="4">
    <source>
        <dbReference type="ARBA" id="ARBA00023163"/>
    </source>
</evidence>
<dbReference type="InterPro" id="IPR036388">
    <property type="entry name" value="WH-like_DNA-bd_sf"/>
</dbReference>
<dbReference type="Gene3D" id="1.10.10.10">
    <property type="entry name" value="Winged helix-like DNA-binding domain superfamily/Winged helix DNA-binding domain"/>
    <property type="match status" value="1"/>
</dbReference>
<dbReference type="OrthoDB" id="9812435at2"/>
<dbReference type="SUPFAM" id="SSF46785">
    <property type="entry name" value="Winged helix' DNA-binding domain"/>
    <property type="match status" value="1"/>
</dbReference>
<dbReference type="Proteomes" id="UP000188604">
    <property type="component" value="Chromosome"/>
</dbReference>
<gene>
    <name evidence="5" type="ORF">A0U93_01020</name>
</gene>
<dbReference type="SUPFAM" id="SSF53850">
    <property type="entry name" value="Periplasmic binding protein-like II"/>
    <property type="match status" value="1"/>
</dbReference>
<accession>A0A1U9KLY8</accession>
<keyword evidence="3" id="KW-0238">DNA-binding</keyword>